<comment type="cofactor">
    <cofactor evidence="1">
        <name>Mn(2+)</name>
        <dbReference type="ChEBI" id="CHEBI:29035"/>
    </cofactor>
    <cofactor evidence="1">
        <name>Co(2+)</name>
        <dbReference type="ChEBI" id="CHEBI:48828"/>
    </cofactor>
    <text evidence="1">Divalent metal cations. Mn(2+) or Co(2+).</text>
</comment>
<evidence type="ECO:0000313" key="3">
    <source>
        <dbReference type="Proteomes" id="UP000252040"/>
    </source>
</evidence>
<comment type="similarity">
    <text evidence="1">Belongs to the TIKI family.</text>
</comment>
<keyword evidence="1" id="KW-0645">Protease</keyword>
<dbReference type="GO" id="GO:0046872">
    <property type="term" value="F:metal ion binding"/>
    <property type="evidence" value="ECO:0007669"/>
    <property type="project" value="UniProtKB-UniRule"/>
</dbReference>
<accession>A0A341BB72</accession>
<dbReference type="InterPro" id="IPR040230">
    <property type="entry name" value="TIKI1/2-like"/>
</dbReference>
<keyword evidence="3" id="KW-1185">Reference proteome</keyword>
<dbReference type="PANTHER" id="PTHR31120">
    <property type="entry name" value="METALLOPROTEASE TIKI"/>
    <property type="match status" value="1"/>
</dbReference>
<evidence type="ECO:0000313" key="4">
    <source>
        <dbReference type="RefSeq" id="XP_024599454.1"/>
    </source>
</evidence>
<dbReference type="Proteomes" id="UP000252040">
    <property type="component" value="Unplaced"/>
</dbReference>
<dbReference type="GO" id="GO:0030178">
    <property type="term" value="P:negative regulation of Wnt signaling pathway"/>
    <property type="evidence" value="ECO:0007669"/>
    <property type="project" value="UniProtKB-UniRule"/>
</dbReference>
<protein>
    <recommendedName>
        <fullName evidence="1">Metalloprotease TIKI</fullName>
        <ecNumber evidence="1">3.4.-.-</ecNumber>
    </recommendedName>
    <alternativeName>
        <fullName evidence="1">TRAB domain-containing protein 2</fullName>
    </alternativeName>
</protein>
<keyword evidence="1 4" id="KW-0482">Metalloprotease</keyword>
<name>A0A341BB72_NEOAA</name>
<dbReference type="EC" id="3.4.-.-" evidence="1"/>
<dbReference type="GO" id="GO:0004222">
    <property type="term" value="F:metalloendopeptidase activity"/>
    <property type="evidence" value="ECO:0007669"/>
    <property type="project" value="UniProtKB-UniRule"/>
</dbReference>
<dbReference type="PANTHER" id="PTHR31120:SF7">
    <property type="entry name" value="METALLOPROTEASE TIKI1"/>
    <property type="match status" value="1"/>
</dbReference>
<keyword evidence="1" id="KW-0479">Metal-binding</keyword>
<keyword evidence="1" id="KW-1003">Cell membrane</keyword>
<keyword evidence="1" id="KW-0378">Hydrolase</keyword>
<evidence type="ECO:0000256" key="1">
    <source>
        <dbReference type="RuleBase" id="RU369069"/>
    </source>
</evidence>
<reference evidence="4" key="1">
    <citation type="submission" date="2025-08" db="UniProtKB">
        <authorList>
            <consortium name="RefSeq"/>
        </authorList>
    </citation>
    <scope>IDENTIFICATION</scope>
    <source>
        <tissue evidence="4">Meat</tissue>
    </source>
</reference>
<gene>
    <name evidence="4" type="primary">TRABD2A</name>
</gene>
<dbReference type="GO" id="GO:0005886">
    <property type="term" value="C:plasma membrane"/>
    <property type="evidence" value="ECO:0007669"/>
    <property type="project" value="UniProtKB-SubCell"/>
</dbReference>
<dbReference type="GO" id="GO:0016055">
    <property type="term" value="P:Wnt signaling pathway"/>
    <property type="evidence" value="ECO:0007669"/>
    <property type="project" value="UniProtKB-KW"/>
</dbReference>
<proteinExistence type="inferred from homology"/>
<dbReference type="CTD" id="129293"/>
<comment type="subcellular location">
    <subcellularLocation>
        <location evidence="1">Cell membrane</location>
        <topology evidence="1">Single-pass type I membrane protein</topology>
    </subcellularLocation>
</comment>
<sequence>MDSFHKPRKKGREKRGCGEARGEWNGRHGGERGEGRVAFEHGIKLSGNKLVTSSSDDNFSEDSADGVPNFINATLPPAERIAAQEIDSYFRWELIYKRNERMGKRVKALLEEFPDKGFFFAFGAEKRPETRCHSPPPLPSWLRKRPPRKLRYRKLGLPGPHCCRSTSLCPEVPTCRARHDESSGRSRGGRSGGSSSGSSATCGSDWRRGKVAGPGWASHEPLARSVLTPEVRVGGSPGMRVSRLQGRKFKAVVGGEWPHHHGATFLVPHGLDSGLLSTLVEVNPD</sequence>
<feature type="region of interest" description="Disordered" evidence="2">
    <location>
        <begin position="176"/>
        <end position="206"/>
    </location>
</feature>
<feature type="region of interest" description="Disordered" evidence="2">
    <location>
        <begin position="1"/>
        <end position="33"/>
    </location>
</feature>
<dbReference type="AlphaFoldDB" id="A0A341BB72"/>
<evidence type="ECO:0000256" key="2">
    <source>
        <dbReference type="SAM" id="MobiDB-lite"/>
    </source>
</evidence>
<dbReference type="RefSeq" id="XP_024599454.1">
    <property type="nucleotide sequence ID" value="XM_024743686.1"/>
</dbReference>
<comment type="function">
    <text evidence="1">Metalloprotease that acts as a negative regulator of the Wnt signaling pathway by mediating the cleavage of the N-terminal residues of a subset of Wnt proteins. Following cleavage, Wnt proteins become oxidized and form large disulfide-bond oligomers, leading to their inactivation.</text>
</comment>
<dbReference type="GO" id="GO:0006508">
    <property type="term" value="P:proteolysis"/>
    <property type="evidence" value="ECO:0007669"/>
    <property type="project" value="UniProtKB-KW"/>
</dbReference>
<organism evidence="3 4">
    <name type="scientific">Neophocaena asiaeorientalis asiaeorientalis</name>
    <name type="common">Yangtze finless porpoise</name>
    <name type="synonym">Neophocaena phocaenoides subsp. asiaeorientalis</name>
    <dbReference type="NCBI Taxonomy" id="1706337"/>
    <lineage>
        <taxon>Eukaryota</taxon>
        <taxon>Metazoa</taxon>
        <taxon>Chordata</taxon>
        <taxon>Craniata</taxon>
        <taxon>Vertebrata</taxon>
        <taxon>Euteleostomi</taxon>
        <taxon>Mammalia</taxon>
        <taxon>Eutheria</taxon>
        <taxon>Laurasiatheria</taxon>
        <taxon>Artiodactyla</taxon>
        <taxon>Whippomorpha</taxon>
        <taxon>Cetacea</taxon>
        <taxon>Odontoceti</taxon>
        <taxon>Phocoenidae</taxon>
        <taxon>Neophocaena</taxon>
    </lineage>
</organism>
<dbReference type="GeneID" id="112398894"/>
<keyword evidence="1" id="KW-0732">Signal</keyword>
<feature type="compositionally biased region" description="Basic residues" evidence="2">
    <location>
        <begin position="1"/>
        <end position="13"/>
    </location>
</feature>
<keyword evidence="1" id="KW-0472">Membrane</keyword>
<feature type="compositionally biased region" description="Basic and acidic residues" evidence="2">
    <location>
        <begin position="14"/>
        <end position="33"/>
    </location>
</feature>
<keyword evidence="1" id="KW-0879">Wnt signaling pathway</keyword>